<dbReference type="RefSeq" id="WP_146825911.1">
    <property type="nucleotide sequence ID" value="NZ_BAAAYQ010000001.1"/>
</dbReference>
<proteinExistence type="predicted"/>
<dbReference type="SMART" id="SM00849">
    <property type="entry name" value="Lactamase_B"/>
    <property type="match status" value="1"/>
</dbReference>
<keyword evidence="2" id="KW-0378">Hydrolase</keyword>
<comment type="caution">
    <text evidence="2">The sequence shown here is derived from an EMBL/GenBank/DDBJ whole genome shotgun (WGS) entry which is preliminary data.</text>
</comment>
<gene>
    <name evidence="2" type="ORF">AFL01nite_08530</name>
</gene>
<evidence type="ECO:0000259" key="1">
    <source>
        <dbReference type="SMART" id="SM00849"/>
    </source>
</evidence>
<dbReference type="Proteomes" id="UP000321769">
    <property type="component" value="Unassembled WGS sequence"/>
</dbReference>
<evidence type="ECO:0000313" key="3">
    <source>
        <dbReference type="Proteomes" id="UP000321769"/>
    </source>
</evidence>
<feature type="domain" description="Metallo-beta-lactamase" evidence="1">
    <location>
        <begin position="17"/>
        <end position="223"/>
    </location>
</feature>
<dbReference type="PANTHER" id="PTHR42951">
    <property type="entry name" value="METALLO-BETA-LACTAMASE DOMAIN-CONTAINING"/>
    <property type="match status" value="1"/>
</dbReference>
<dbReference type="InterPro" id="IPR001279">
    <property type="entry name" value="Metallo-B-lactamas"/>
</dbReference>
<dbReference type="InterPro" id="IPR050855">
    <property type="entry name" value="NDM-1-like"/>
</dbReference>
<reference evidence="2 3" key="1">
    <citation type="submission" date="2019-07" db="EMBL/GenBank/DDBJ databases">
        <title>Whole genome shotgun sequence of Aeromicrobium flavum NBRC 107625.</title>
        <authorList>
            <person name="Hosoyama A."/>
            <person name="Uohara A."/>
            <person name="Ohji S."/>
            <person name="Ichikawa N."/>
        </authorList>
    </citation>
    <scope>NUCLEOTIDE SEQUENCE [LARGE SCALE GENOMIC DNA]</scope>
    <source>
        <strain evidence="2 3">NBRC 107625</strain>
    </source>
</reference>
<dbReference type="AlphaFoldDB" id="A0A512HSU4"/>
<dbReference type="PANTHER" id="PTHR42951:SF17">
    <property type="entry name" value="METALLO-BETA-LACTAMASE DOMAIN-CONTAINING PROTEIN"/>
    <property type="match status" value="1"/>
</dbReference>
<dbReference type="CDD" id="cd07721">
    <property type="entry name" value="yflN-like_MBL-fold"/>
    <property type="match status" value="1"/>
</dbReference>
<dbReference type="Pfam" id="PF00753">
    <property type="entry name" value="Lactamase_B"/>
    <property type="match status" value="1"/>
</dbReference>
<organism evidence="2 3">
    <name type="scientific">Aeromicrobium flavum</name>
    <dbReference type="NCBI Taxonomy" id="416568"/>
    <lineage>
        <taxon>Bacteria</taxon>
        <taxon>Bacillati</taxon>
        <taxon>Actinomycetota</taxon>
        <taxon>Actinomycetes</taxon>
        <taxon>Propionibacteriales</taxon>
        <taxon>Nocardioidaceae</taxon>
        <taxon>Aeromicrobium</taxon>
    </lineage>
</organism>
<dbReference type="Gene3D" id="3.60.15.10">
    <property type="entry name" value="Ribonuclease Z/Hydroxyacylglutathione hydrolase-like"/>
    <property type="match status" value="1"/>
</dbReference>
<evidence type="ECO:0000313" key="2">
    <source>
        <dbReference type="EMBL" id="GEO88526.1"/>
    </source>
</evidence>
<accession>A0A512HSU4</accession>
<sequence>MGISRLEHGIVRIEDAGTNCYVMELAGGLVFVDAGLPRTWRLTHEALQALGRRWDEVTDVVVTHAHFDHLGFAARAQRESGARVWVHPGDHRIAAHPYRYRPGRPRLLYPLLYPASLRVLGPMVLAGALRVEGVELLETLDIGSAPAGVTVVPTPGHTDGHCVLHVPELDTVFTGDALVTLDPYTGRRGPRIVAQAGTRDAPSARRSLDRIAETGARLVLPGHGEPWHDGAVAAVESARHTEIA</sequence>
<dbReference type="SUPFAM" id="SSF56281">
    <property type="entry name" value="Metallo-hydrolase/oxidoreductase"/>
    <property type="match status" value="1"/>
</dbReference>
<protein>
    <submittedName>
        <fullName evidence="2">MBL fold metallo-hydrolase</fullName>
    </submittedName>
</protein>
<dbReference type="InterPro" id="IPR036866">
    <property type="entry name" value="RibonucZ/Hydroxyglut_hydro"/>
</dbReference>
<dbReference type="GO" id="GO:0016787">
    <property type="term" value="F:hydrolase activity"/>
    <property type="evidence" value="ECO:0007669"/>
    <property type="project" value="UniProtKB-KW"/>
</dbReference>
<name>A0A512HSU4_9ACTN</name>
<keyword evidence="3" id="KW-1185">Reference proteome</keyword>
<dbReference type="EMBL" id="BJZQ01000002">
    <property type="protein sequence ID" value="GEO88526.1"/>
    <property type="molecule type" value="Genomic_DNA"/>
</dbReference>
<dbReference type="OrthoDB" id="2971563at2"/>